<dbReference type="PANTHER" id="PTHR12111">
    <property type="entry name" value="SPLICING FACTOR YJU2"/>
    <property type="match status" value="1"/>
</dbReference>
<dbReference type="GO" id="GO:0005684">
    <property type="term" value="C:U2-type spliceosomal complex"/>
    <property type="evidence" value="ECO:0007669"/>
    <property type="project" value="TreeGrafter"/>
</dbReference>
<dbReference type="OrthoDB" id="360327at2759"/>
<dbReference type="GO" id="GO:0071014">
    <property type="term" value="C:post-mRNA release spliceosomal complex"/>
    <property type="evidence" value="ECO:0007669"/>
    <property type="project" value="TreeGrafter"/>
</dbReference>
<feature type="non-terminal residue" evidence="3">
    <location>
        <position position="1"/>
    </location>
</feature>
<dbReference type="SUPFAM" id="SSF51735">
    <property type="entry name" value="NAD(P)-binding Rossmann-fold domains"/>
    <property type="match status" value="1"/>
</dbReference>
<dbReference type="InterPro" id="IPR036291">
    <property type="entry name" value="NAD(P)-bd_dom_sf"/>
</dbReference>
<name>T2MGY0_HYDVU</name>
<dbReference type="Pfam" id="PF02826">
    <property type="entry name" value="2-Hacid_dh_C"/>
    <property type="match status" value="1"/>
</dbReference>
<evidence type="ECO:0000259" key="2">
    <source>
        <dbReference type="Pfam" id="PF02826"/>
    </source>
</evidence>
<organism evidence="3">
    <name type="scientific">Hydra vulgaris</name>
    <name type="common">Hydra</name>
    <name type="synonym">Hydra attenuata</name>
    <dbReference type="NCBI Taxonomy" id="6087"/>
    <lineage>
        <taxon>Eukaryota</taxon>
        <taxon>Metazoa</taxon>
        <taxon>Cnidaria</taxon>
        <taxon>Hydrozoa</taxon>
        <taxon>Hydroidolina</taxon>
        <taxon>Anthoathecata</taxon>
        <taxon>Aplanulata</taxon>
        <taxon>Hydridae</taxon>
        <taxon>Hydra</taxon>
    </lineage>
</organism>
<dbReference type="AlphaFoldDB" id="T2MGY0"/>
<protein>
    <submittedName>
        <fullName evidence="3">Coiled-coil domain-containing protein 130</fullName>
    </submittedName>
</protein>
<feature type="domain" description="D-isomer specific 2-hydroxyacid dehydrogenase NAD-binding" evidence="2">
    <location>
        <begin position="18"/>
        <end position="172"/>
    </location>
</feature>
<sequence length="378" mass="43408">MIISFSISYIRGQTKILENSPPYRLLSQLSVSILGAGDIGKEIAKHCKGFGMTVYGMVSYQRENESENIDELFTPSSLANYLEKSDYVVNTLPKTLHTTGILSNSILKHCAKRQSVFINVGRGNILTEADVIEAIENKWIQSAVLDVFEKEPLMSDSKLWSLPNVTITPHVAGCFLAREGERKGVNKYYPPDYDPSKGGLNKFLGTHALRERARKLHEGILIIRFEMPFNVWCLGCNNHIGMGVRYNAQKRKMGNYYTTPIYKFRMKCHLCDQHFEIQTDPKNCDYLLLSGCRRKEERWDTEAAGNVQSMERGMKQKLMSDAMFKLEHQSTDTSKAKKVAPTLTLLEELREDWSDDFRINQLLREKFRNEKKEILKDE</sequence>
<dbReference type="GO" id="GO:0051287">
    <property type="term" value="F:NAD binding"/>
    <property type="evidence" value="ECO:0007669"/>
    <property type="project" value="InterPro"/>
</dbReference>
<proteinExistence type="evidence at transcript level"/>
<gene>
    <name evidence="3" type="primary">CCDC130</name>
</gene>
<evidence type="ECO:0000313" key="3">
    <source>
        <dbReference type="EMBL" id="CDG71359.1"/>
    </source>
</evidence>
<dbReference type="InterPro" id="IPR007590">
    <property type="entry name" value="Saf4/Yju2"/>
</dbReference>
<comment type="similarity">
    <text evidence="1">Belongs to the CWC16 family.</text>
</comment>
<reference evidence="3" key="1">
    <citation type="journal article" date="2013" name="Genome Biol. Evol.">
        <title>Punctuated emergences of genetic and phenotypic innovations in eumetazoan, bilaterian, euteleostome, and hominidae ancestors.</title>
        <authorList>
            <person name="Wenger Y."/>
            <person name="Galliot B."/>
        </authorList>
    </citation>
    <scope>NUCLEOTIDE SEQUENCE</scope>
    <source>
        <tissue evidence="3">Whole animals</tissue>
    </source>
</reference>
<feature type="non-terminal residue" evidence="3">
    <location>
        <position position="378"/>
    </location>
</feature>
<evidence type="ECO:0000256" key="1">
    <source>
        <dbReference type="ARBA" id="ARBA00005595"/>
    </source>
</evidence>
<dbReference type="Pfam" id="PF04502">
    <property type="entry name" value="Saf4_Yju2"/>
    <property type="match status" value="1"/>
</dbReference>
<dbReference type="EMBL" id="HAAD01005127">
    <property type="protein sequence ID" value="CDG71359.1"/>
    <property type="molecule type" value="mRNA"/>
</dbReference>
<dbReference type="InterPro" id="IPR006140">
    <property type="entry name" value="D-isomer_DH_NAD-bd"/>
</dbReference>
<dbReference type="Gene3D" id="3.40.50.720">
    <property type="entry name" value="NAD(P)-binding Rossmann-like Domain"/>
    <property type="match status" value="1"/>
</dbReference>
<accession>T2MGY0</accession>
<dbReference type="GO" id="GO:0000398">
    <property type="term" value="P:mRNA splicing, via spliceosome"/>
    <property type="evidence" value="ECO:0007669"/>
    <property type="project" value="InterPro"/>
</dbReference>
<dbReference type="PANTHER" id="PTHR12111:SF2">
    <property type="entry name" value="SPLICING FACTOR YJU2B-RELATED"/>
    <property type="match status" value="1"/>
</dbReference>